<dbReference type="InterPro" id="IPR003343">
    <property type="entry name" value="Big_2"/>
</dbReference>
<dbReference type="InterPro" id="IPR008964">
    <property type="entry name" value="Invasin/intimin_cell_adhesion"/>
</dbReference>
<evidence type="ECO:0000313" key="3">
    <source>
        <dbReference type="EMBL" id="MBB6073842.1"/>
    </source>
</evidence>
<dbReference type="Gene3D" id="2.60.40.1080">
    <property type="match status" value="1"/>
</dbReference>
<sequence>MKTNLFARGAAALALAVLAACSETGQPLAPENPGLQPLVEMNCIATLSSRSVTCSEVAAGGPSKVIAGNQGVYVRLISSNITMTADTFAFDVNVQNLIPQALGTTDGITLDSAAVRVFFHIPPFVRQGTGSVSVANADGQAEYTGLGQDYYQYDEILEPNETSTITRRWQLVFTPGVDQIGLKLYVAAKVPRPDGYVELSAGNPFQLTGTTQSFTGVVRDVVGNVVDTPISWMTSDSAVATVDASGTLTAVAPGRVILTATAGIRIGADTIDVCPDLPVGGVYTASMPSASRVCFGGQASTAEYTYMPVNLSTASSLALSVTGTGIQAVTGPPSPNIIPTGGITLGGGNAALAANDDGHVARLAAEKRDLAGRTALVRNRAASGARRTITPGVPAVGDLWNLNAVQGCSGTPDVRVGRVRSVSQRAIIVGDTANPAGGFTTAQYDSIALEFDSIAYSVDVANFGAPTDMDNNSRVVLFFTRAVNELSPPASSQVTNGYFTNRDLFGTGDCALSNQGEILYMLVPDPTGAVNSNVRTVSFVRGNVTRTAGHELQHLINASRRLTAGAPFEEAWLDEGMSQAAEELMFYRTAVGLAPRQNINLSNLTTGPNASRRVAAFNTYANGNFGNLRSWLQRPDTSGAFKTTSPASPAFRGVNWAFLRYASDRVNGSDAAFWQSLVNTTLTGKANIQNAIGADPDLWLRDFVGAMYADDAVTGIAAQYTQPSWNFRSIYGGLGGVPLLARPLTNATALTLSYSRGGGTAYMRFGVPSAGFATLTALSAGLPPTSPFQLIVVRTK</sequence>
<evidence type="ECO:0000259" key="2">
    <source>
        <dbReference type="Pfam" id="PF02368"/>
    </source>
</evidence>
<feature type="domain" description="BIG2" evidence="2">
    <location>
        <begin position="224"/>
        <end position="264"/>
    </location>
</feature>
<dbReference type="Proteomes" id="UP000582837">
    <property type="component" value="Unassembled WGS sequence"/>
</dbReference>
<protein>
    <recommendedName>
        <fullName evidence="2">BIG2 domain-containing protein</fullName>
    </recommendedName>
</protein>
<organism evidence="3 4">
    <name type="scientific">Longimicrobium terrae</name>
    <dbReference type="NCBI Taxonomy" id="1639882"/>
    <lineage>
        <taxon>Bacteria</taxon>
        <taxon>Pseudomonadati</taxon>
        <taxon>Gemmatimonadota</taxon>
        <taxon>Longimicrobiia</taxon>
        <taxon>Longimicrobiales</taxon>
        <taxon>Longimicrobiaceae</taxon>
        <taxon>Longimicrobium</taxon>
    </lineage>
</organism>
<evidence type="ECO:0000256" key="1">
    <source>
        <dbReference type="SAM" id="SignalP"/>
    </source>
</evidence>
<name>A0A841H7G7_9BACT</name>
<feature type="signal peptide" evidence="1">
    <location>
        <begin position="1"/>
        <end position="19"/>
    </location>
</feature>
<accession>A0A841H7G7</accession>
<gene>
    <name evidence="3" type="ORF">HNQ61_005520</name>
</gene>
<dbReference type="RefSeq" id="WP_170038986.1">
    <property type="nucleotide sequence ID" value="NZ_JABDTL010000002.1"/>
</dbReference>
<dbReference type="Pfam" id="PF02368">
    <property type="entry name" value="Big_2"/>
    <property type="match status" value="1"/>
</dbReference>
<keyword evidence="4" id="KW-1185">Reference proteome</keyword>
<proteinExistence type="predicted"/>
<dbReference type="AlphaFoldDB" id="A0A841H7G7"/>
<feature type="chain" id="PRO_5033034984" description="BIG2 domain-containing protein" evidence="1">
    <location>
        <begin position="20"/>
        <end position="796"/>
    </location>
</feature>
<dbReference type="SUPFAM" id="SSF49373">
    <property type="entry name" value="Invasin/intimin cell-adhesion fragments"/>
    <property type="match status" value="1"/>
</dbReference>
<dbReference type="PROSITE" id="PS51257">
    <property type="entry name" value="PROKAR_LIPOPROTEIN"/>
    <property type="match status" value="1"/>
</dbReference>
<keyword evidence="1" id="KW-0732">Signal</keyword>
<evidence type="ECO:0000313" key="4">
    <source>
        <dbReference type="Proteomes" id="UP000582837"/>
    </source>
</evidence>
<dbReference type="EMBL" id="JACHIA010000031">
    <property type="protein sequence ID" value="MBB6073842.1"/>
    <property type="molecule type" value="Genomic_DNA"/>
</dbReference>
<reference evidence="3 4" key="1">
    <citation type="submission" date="2020-08" db="EMBL/GenBank/DDBJ databases">
        <title>Genomic Encyclopedia of Type Strains, Phase IV (KMG-IV): sequencing the most valuable type-strain genomes for metagenomic binning, comparative biology and taxonomic classification.</title>
        <authorList>
            <person name="Goeker M."/>
        </authorList>
    </citation>
    <scope>NUCLEOTIDE SEQUENCE [LARGE SCALE GENOMIC DNA]</scope>
    <source>
        <strain evidence="3 4">DSM 29007</strain>
    </source>
</reference>
<comment type="caution">
    <text evidence="3">The sequence shown here is derived from an EMBL/GenBank/DDBJ whole genome shotgun (WGS) entry which is preliminary data.</text>
</comment>